<evidence type="ECO:0000256" key="1">
    <source>
        <dbReference type="SAM" id="MobiDB-lite"/>
    </source>
</evidence>
<protein>
    <submittedName>
        <fullName evidence="3">Transcription factor TFIIIB component B</fullName>
    </submittedName>
</protein>
<evidence type="ECO:0000259" key="2">
    <source>
        <dbReference type="SMART" id="SM00717"/>
    </source>
</evidence>
<dbReference type="PANTHER" id="PTHR22929:SF0">
    <property type="entry name" value="TRANSCRIPTION FACTOR TFIIIB COMPONENT B'' HOMOLOG"/>
    <property type="match status" value="1"/>
</dbReference>
<dbReference type="SMART" id="SM00717">
    <property type="entry name" value="SANT"/>
    <property type="match status" value="1"/>
</dbReference>
<feature type="compositionally biased region" description="Pro residues" evidence="1">
    <location>
        <begin position="25"/>
        <end position="38"/>
    </location>
</feature>
<evidence type="ECO:0000313" key="3">
    <source>
        <dbReference type="EMBL" id="KAF5670745.1"/>
    </source>
</evidence>
<feature type="compositionally biased region" description="Polar residues" evidence="1">
    <location>
        <begin position="183"/>
        <end position="206"/>
    </location>
</feature>
<dbReference type="PANTHER" id="PTHR22929">
    <property type="entry name" value="RNA POLYMERASE III TRANSCRIPTION INITIATION FACTOR B"/>
    <property type="match status" value="1"/>
</dbReference>
<feature type="compositionally biased region" description="Polar residues" evidence="1">
    <location>
        <begin position="216"/>
        <end position="225"/>
    </location>
</feature>
<name>A0A8H5WTT8_FUSHE</name>
<dbReference type="InterPro" id="IPR001005">
    <property type="entry name" value="SANT/Myb"/>
</dbReference>
<dbReference type="EMBL" id="JAAGWQ010000074">
    <property type="protein sequence ID" value="KAF5670745.1"/>
    <property type="molecule type" value="Genomic_DNA"/>
</dbReference>
<dbReference type="Pfam" id="PF15963">
    <property type="entry name" value="Myb_DNA-bind_7"/>
    <property type="match status" value="1"/>
</dbReference>
<reference evidence="3 4" key="1">
    <citation type="submission" date="2020-05" db="EMBL/GenBank/DDBJ databases">
        <title>Identification and distribution of gene clusters putatively required for synthesis of sphingolipid metabolism inhibitors in phylogenetically diverse species of the filamentous fungus Fusarium.</title>
        <authorList>
            <person name="Kim H.-S."/>
            <person name="Busman M."/>
            <person name="Brown D.W."/>
            <person name="Divon H."/>
            <person name="Uhlig S."/>
            <person name="Proctor R.H."/>
        </authorList>
    </citation>
    <scope>NUCLEOTIDE SEQUENCE [LARGE SCALE GENOMIC DNA]</scope>
    <source>
        <strain evidence="3 4">NRRL 20693</strain>
    </source>
</reference>
<evidence type="ECO:0000313" key="4">
    <source>
        <dbReference type="Proteomes" id="UP000567885"/>
    </source>
</evidence>
<dbReference type="GO" id="GO:0070898">
    <property type="term" value="P:RNA polymerase III preinitiation complex assembly"/>
    <property type="evidence" value="ECO:0007669"/>
    <property type="project" value="TreeGrafter"/>
</dbReference>
<feature type="compositionally biased region" description="Low complexity" evidence="1">
    <location>
        <begin position="364"/>
        <end position="387"/>
    </location>
</feature>
<accession>A0A8H5WTT8</accession>
<dbReference type="Proteomes" id="UP000567885">
    <property type="component" value="Unassembled WGS sequence"/>
</dbReference>
<gene>
    <name evidence="3" type="ORF">FHETE_4369</name>
</gene>
<dbReference type="AlphaFoldDB" id="A0A8H5WTT8"/>
<dbReference type="InterPro" id="IPR039467">
    <property type="entry name" value="TFIIIB_B''_Myb"/>
</dbReference>
<dbReference type="GO" id="GO:0001156">
    <property type="term" value="F:TFIIIC-class transcription factor complex binding"/>
    <property type="evidence" value="ECO:0007669"/>
    <property type="project" value="TreeGrafter"/>
</dbReference>
<dbReference type="InterPro" id="IPR009057">
    <property type="entry name" value="Homeodomain-like_sf"/>
</dbReference>
<sequence length="593" mass="65198">MSSMFKKKGGPAFKPKIPAARRPAAPAPAQPKPPPAASPPRVTNEPEPQVSPQVSAEVSSPKDPVAVLINPSSQDSREHGQLPVTPPSTIPEPTKPDGRDLTQELPQENSSEDSHSQNGSGNTVTQDEQRNIPTTSEIATEPATIHTKPTEEREQSQLPVTKEPSLQPRETQSGIVTDAPSPVLQTPTPDDSEAPSGTESSTTPTLQAADLDESQAEPSVETTAVSKPARKPRAKRQTTQTTQDEVGTEEGARPKKRQRKPAEEGATPKQPRKRKAPTQSGSSTPRNRRARSITPEDSETQLVDLQKLKMADLTKDLHIGKKFSRHDELRERERRARMKAKLGTDGERDSSATPEISGLGEKMGSPAASSPVPSASSVPAPTAPSGPQFRIVDGQIVIDQSSLAVDRHARAAAAAGDMETVEENDFTRLITSNSFMNTSKLKGPNIWTDVETELFYRGLSMFGTDFEMISKMFPGKQRRHVKLKYNREERHCPDRITAAVVGEKTVKIDIDEYKAFTGSEFEPVESIEAEQRKRQEEYEAEQKRVADEQAEVMRKKREELFKDDDEGDAKKRKKKKKQTIIYGLNGEPIVQEG</sequence>
<proteinExistence type="predicted"/>
<feature type="compositionally biased region" description="Basic and acidic residues" evidence="1">
    <location>
        <begin position="306"/>
        <end position="334"/>
    </location>
</feature>
<keyword evidence="4" id="KW-1185">Reference proteome</keyword>
<dbReference type="GO" id="GO:0000126">
    <property type="term" value="C:transcription factor TFIIIB complex"/>
    <property type="evidence" value="ECO:0007669"/>
    <property type="project" value="TreeGrafter"/>
</dbReference>
<dbReference type="Gene3D" id="1.10.10.60">
    <property type="entry name" value="Homeodomain-like"/>
    <property type="match status" value="1"/>
</dbReference>
<feature type="compositionally biased region" description="Low complexity" evidence="1">
    <location>
        <begin position="10"/>
        <end position="24"/>
    </location>
</feature>
<feature type="compositionally biased region" description="Polar residues" evidence="1">
    <location>
        <begin position="116"/>
        <end position="138"/>
    </location>
</feature>
<dbReference type="SUPFAM" id="SSF46689">
    <property type="entry name" value="Homeodomain-like"/>
    <property type="match status" value="1"/>
</dbReference>
<feature type="region of interest" description="Disordered" evidence="1">
    <location>
        <begin position="1"/>
        <end position="387"/>
    </location>
</feature>
<dbReference type="OrthoDB" id="272624at2759"/>
<feature type="region of interest" description="Disordered" evidence="1">
    <location>
        <begin position="556"/>
        <end position="577"/>
    </location>
</feature>
<organism evidence="3 4">
    <name type="scientific">Fusarium heterosporum</name>
    <dbReference type="NCBI Taxonomy" id="42747"/>
    <lineage>
        <taxon>Eukaryota</taxon>
        <taxon>Fungi</taxon>
        <taxon>Dikarya</taxon>
        <taxon>Ascomycota</taxon>
        <taxon>Pezizomycotina</taxon>
        <taxon>Sordariomycetes</taxon>
        <taxon>Hypocreomycetidae</taxon>
        <taxon>Hypocreales</taxon>
        <taxon>Nectriaceae</taxon>
        <taxon>Fusarium</taxon>
        <taxon>Fusarium heterosporum species complex</taxon>
    </lineage>
</organism>
<dbReference type="CDD" id="cd00167">
    <property type="entry name" value="SANT"/>
    <property type="match status" value="1"/>
</dbReference>
<comment type="caution">
    <text evidence="3">The sequence shown here is derived from an EMBL/GenBank/DDBJ whole genome shotgun (WGS) entry which is preliminary data.</text>
</comment>
<feature type="domain" description="Myb-like" evidence="2">
    <location>
        <begin position="443"/>
        <end position="491"/>
    </location>
</feature>